<dbReference type="SUPFAM" id="SSF55550">
    <property type="entry name" value="SH2 domain"/>
    <property type="match status" value="1"/>
</dbReference>
<dbReference type="EMBL" id="WIXE01010260">
    <property type="protein sequence ID" value="KAK5977709.1"/>
    <property type="molecule type" value="Genomic_DNA"/>
</dbReference>
<evidence type="ECO:0000313" key="2">
    <source>
        <dbReference type="EMBL" id="KAK5977709.1"/>
    </source>
</evidence>
<evidence type="ECO:0000256" key="1">
    <source>
        <dbReference type="SAM" id="MobiDB-lite"/>
    </source>
</evidence>
<organism evidence="2 3">
    <name type="scientific">Trichostrongylus colubriformis</name>
    <name type="common">Black scour worm</name>
    <dbReference type="NCBI Taxonomy" id="6319"/>
    <lineage>
        <taxon>Eukaryota</taxon>
        <taxon>Metazoa</taxon>
        <taxon>Ecdysozoa</taxon>
        <taxon>Nematoda</taxon>
        <taxon>Chromadorea</taxon>
        <taxon>Rhabditida</taxon>
        <taxon>Rhabditina</taxon>
        <taxon>Rhabditomorpha</taxon>
        <taxon>Strongyloidea</taxon>
        <taxon>Trichostrongylidae</taxon>
        <taxon>Trichostrongylus</taxon>
    </lineage>
</organism>
<feature type="region of interest" description="Disordered" evidence="1">
    <location>
        <begin position="1"/>
        <end position="31"/>
    </location>
</feature>
<gene>
    <name evidence="2" type="ORF">GCK32_019827</name>
</gene>
<comment type="caution">
    <text evidence="2">The sequence shown here is derived from an EMBL/GenBank/DDBJ whole genome shotgun (WGS) entry which is preliminary data.</text>
</comment>
<dbReference type="AlphaFoldDB" id="A0AAN8FJG9"/>
<accession>A0AAN8FJG9</accession>
<dbReference type="Proteomes" id="UP001331761">
    <property type="component" value="Unassembled WGS sequence"/>
</dbReference>
<dbReference type="InterPro" id="IPR036860">
    <property type="entry name" value="SH2_dom_sf"/>
</dbReference>
<reference evidence="2 3" key="1">
    <citation type="submission" date="2019-10" db="EMBL/GenBank/DDBJ databases">
        <title>Assembly and Annotation for the nematode Trichostrongylus colubriformis.</title>
        <authorList>
            <person name="Martin J."/>
        </authorList>
    </citation>
    <scope>NUCLEOTIDE SEQUENCE [LARGE SCALE GENOMIC DNA]</scope>
    <source>
        <strain evidence="2">G859</strain>
        <tissue evidence="2">Whole worm</tissue>
    </source>
</reference>
<protein>
    <submittedName>
        <fullName evidence="2">SH2 domain protein</fullName>
    </submittedName>
</protein>
<feature type="non-terminal residue" evidence="2">
    <location>
        <position position="118"/>
    </location>
</feature>
<proteinExistence type="predicted"/>
<sequence>MPDEHDSPQDSTIGEGPDPTPTTTSIKSIHSAGDSFTHPADLWLYSAEFYHGYLPREDIPPLLLKNGDFLVRLSEAHVKGSKGKKKRLKTTSRVISVLVDPQSKNELIPLEKRAELVS</sequence>
<evidence type="ECO:0000313" key="3">
    <source>
        <dbReference type="Proteomes" id="UP001331761"/>
    </source>
</evidence>
<dbReference type="Gene3D" id="3.30.505.10">
    <property type="entry name" value="SH2 domain"/>
    <property type="match status" value="1"/>
</dbReference>
<keyword evidence="3" id="KW-1185">Reference proteome</keyword>
<name>A0AAN8FJG9_TRICO</name>